<dbReference type="SUPFAM" id="SSF48065">
    <property type="entry name" value="DBL homology domain (DH-domain)"/>
    <property type="match status" value="1"/>
</dbReference>
<feature type="compositionally biased region" description="Basic and acidic residues" evidence="1">
    <location>
        <begin position="858"/>
        <end position="873"/>
    </location>
</feature>
<dbReference type="GO" id="GO:0005085">
    <property type="term" value="F:guanyl-nucleotide exchange factor activity"/>
    <property type="evidence" value="ECO:0007669"/>
    <property type="project" value="EnsemblFungi"/>
</dbReference>
<protein>
    <submittedName>
        <fullName evidence="3">LADA_0H15918g1_1</fullName>
    </submittedName>
</protein>
<feature type="domain" description="DH" evidence="2">
    <location>
        <begin position="263"/>
        <end position="441"/>
    </location>
</feature>
<dbReference type="STRING" id="1266660.A0A1G4K597"/>
<evidence type="ECO:0000313" key="3">
    <source>
        <dbReference type="EMBL" id="SCU98880.1"/>
    </source>
</evidence>
<dbReference type="GO" id="GO:0007120">
    <property type="term" value="P:axial cellular bud site selection"/>
    <property type="evidence" value="ECO:0007669"/>
    <property type="project" value="EnsemblFungi"/>
</dbReference>
<accession>A0A1G4K597</accession>
<dbReference type="SMART" id="SM00325">
    <property type="entry name" value="RhoGEF"/>
    <property type="match status" value="1"/>
</dbReference>
<gene>
    <name evidence="3" type="ORF">LADA_0H15918G</name>
</gene>
<feature type="region of interest" description="Disordered" evidence="1">
    <location>
        <begin position="1222"/>
        <end position="1251"/>
    </location>
</feature>
<dbReference type="InterPro" id="IPR000219">
    <property type="entry name" value="DH_dom"/>
</dbReference>
<dbReference type="OrthoDB" id="4066896at2759"/>
<feature type="compositionally biased region" description="Polar residues" evidence="1">
    <location>
        <begin position="978"/>
        <end position="991"/>
    </location>
</feature>
<feature type="compositionally biased region" description="Polar residues" evidence="1">
    <location>
        <begin position="1300"/>
        <end position="1313"/>
    </location>
</feature>
<dbReference type="Pfam" id="PF12015">
    <property type="entry name" value="Bud3_N"/>
    <property type="match status" value="1"/>
</dbReference>
<reference evidence="3 4" key="1">
    <citation type="submission" date="2016-03" db="EMBL/GenBank/DDBJ databases">
        <authorList>
            <person name="Devillers H."/>
        </authorList>
    </citation>
    <scope>NUCLEOTIDE SEQUENCE [LARGE SCALE GENOMIC DNA]</scope>
    <source>
        <strain evidence="3">CBS 10888</strain>
    </source>
</reference>
<proteinExistence type="predicted"/>
<feature type="compositionally biased region" description="Polar residues" evidence="1">
    <location>
        <begin position="1013"/>
        <end position="1027"/>
    </location>
</feature>
<feature type="compositionally biased region" description="Basic and acidic residues" evidence="1">
    <location>
        <begin position="1034"/>
        <end position="1051"/>
    </location>
</feature>
<dbReference type="EMBL" id="LT598461">
    <property type="protein sequence ID" value="SCU98880.1"/>
    <property type="molecule type" value="Genomic_DNA"/>
</dbReference>
<dbReference type="InterPro" id="IPR021895">
    <property type="entry name" value="Bud3_N"/>
</dbReference>
<feature type="region of interest" description="Disordered" evidence="1">
    <location>
        <begin position="741"/>
        <end position="770"/>
    </location>
</feature>
<evidence type="ECO:0000256" key="1">
    <source>
        <dbReference type="SAM" id="MobiDB-lite"/>
    </source>
</evidence>
<feature type="region of interest" description="Disordered" evidence="1">
    <location>
        <begin position="838"/>
        <end position="915"/>
    </location>
</feature>
<feature type="region of interest" description="Disordered" evidence="1">
    <location>
        <begin position="1485"/>
        <end position="1505"/>
    </location>
</feature>
<evidence type="ECO:0000313" key="4">
    <source>
        <dbReference type="Proteomes" id="UP000190274"/>
    </source>
</evidence>
<dbReference type="Proteomes" id="UP000190274">
    <property type="component" value="Chromosome H"/>
</dbReference>
<feature type="region of interest" description="Disordered" evidence="1">
    <location>
        <begin position="975"/>
        <end position="994"/>
    </location>
</feature>
<dbReference type="InterPro" id="IPR035899">
    <property type="entry name" value="DBL_dom_sf"/>
</dbReference>
<feature type="compositionally biased region" description="Polar residues" evidence="1">
    <location>
        <begin position="839"/>
        <end position="855"/>
    </location>
</feature>
<feature type="compositionally biased region" description="Polar residues" evidence="1">
    <location>
        <begin position="745"/>
        <end position="770"/>
    </location>
</feature>
<name>A0A1G4K597_9SACH</name>
<evidence type="ECO:0000259" key="2">
    <source>
        <dbReference type="SMART" id="SM00325"/>
    </source>
</evidence>
<feature type="region of interest" description="Disordered" evidence="1">
    <location>
        <begin position="1013"/>
        <end position="1055"/>
    </location>
</feature>
<sequence length="1505" mass="168434">MQKDQDADRSSIYSGRSDGKQASTSAIKLRANLLVNKPPRQWVLDRTVKEWNEDIFPDAALFRGYDELLWGYFIIAVYKDPASGKLSSLIVDKLGTTHFNPVDISSQSRFHPAIENLSAPNAQSSVRKCIAVSLLQKCAELSPEMMTKLQTSMKYDYDPTAAGDLANACELIGFCSPRDLGKSLTCLGFLQDRSVGSLLLDVVYEHSQDTIDSNNELVLQLGDQLEQLFDPLAEYSPEQTEFIYTPPEDDNSLAKDDPLTSSICNELLSVQNNFTLTLVEFLQNFLIPLRIEVSNDEVMGLSTSKLNRLFPPTIDEVTRINCIFLDALKMSKAYGSEEVLKACSVTIPYFYKAYTRHEAATKNFSKDIKLFMAKFRGVLPRREVYSEMKIDMILKSPQEILLKLKLVLERLKSNMSYEKEKEHLVTARFSRIFEIISSFGADERLIKSYSTRVFTPSGKLLTELAKGWPLELQYRWLKRRVVGVFDVVDPNDNCQRSLLVIFSDYIVLLTVIENDDYFDSLVGQRPLLSSILMNSLINEVPLPPKVPKLQVADYFHINSVMASTFEKDIIRIDCVDPSRPRAVALQICSSSTHSSEVVDLIVKAKILEKDTAFHLFRFMDGGLQIFSTAHELSAYSTENIRSKFCLFLNVSPTVSFLADFNLAVAFFAAVNSKGDVHITQLTCEGITSEFTIDICHLASFIVQQFQSLYPKYYSGPQSPYFPQLLTINGMLAKRAGRQFSGGSAFDSSSRATGTSPSVSSRLNFSRSRSQNTIRTFRSSTNGVEQANNAMLESSAIQPSKITEVVGPKALSKAPKSKKKRRSFFGKFSNLFRKHKVDNHTVTVPKSPPSYQSSKLVHNKAEPLPRRSSKRVDSTLHIPLNASLQNNKRRSSITSQDMQEAKSLSAAKKHESRALPSYADHTAVEDNAARSHLQTIAKNGPILDENNSSSKQSPEERQSLLYHDDLYGDMFDSERQDLDQGNLSQGFGQDNGRSIEVPVPTKFDVVCNDSSTTKYTDVADSNTESLRQPNCEASECSKKRETNDLDDSEKLHSYSSPNISHKLGIFPRVERMAIQKTTFEKSPSFRELFGQMRLVLDENDERVNWKRLPSQTSLKTKNESSGIHAFKRLVPLNRPTVDTGASSRKYHEEPKQFVSLQENSLGNGELKSESSQLPVDAEDGAQHDEVSIKTSITSLDLKKGPSARFKVVHHSPSKMISLITNSSSSSSNLMCKDASASESAGKTHSDSTSEMSGADGGMAFEPINNFHGDINGEQEYFTPVEFQHEVFKEGDENIGPMAGDTSRSSNIRQESPNNGIQRTAVQQELLDDPQFSSFHMTFSDIDDSQNSPYTKVLPAVSTYSNAPCHPSLQPLMPPEPVFYRLPAIGASTDTYFTCADDQAGRSENRRHSVQRYGLEEEEEAIWVSPSKLDIFDLSKLPEAVFSKIKPAKDNISGPSRIQVSPSYVDDTDVLPDFSYAYLGDLLSHDEQEDKNLDDSEQSERTRLQFY</sequence>
<dbReference type="InterPro" id="IPR057454">
    <property type="entry name" value="Bud3_C"/>
</dbReference>
<dbReference type="GO" id="GO:0000755">
    <property type="term" value="P:cytogamy"/>
    <property type="evidence" value="ECO:0007669"/>
    <property type="project" value="EnsemblFungi"/>
</dbReference>
<dbReference type="GO" id="GO:0000142">
    <property type="term" value="C:cellular bud neck contractile ring"/>
    <property type="evidence" value="ECO:0007669"/>
    <property type="project" value="EnsemblFungi"/>
</dbReference>
<feature type="region of interest" description="Disordered" evidence="1">
    <location>
        <begin position="1290"/>
        <end position="1313"/>
    </location>
</feature>
<feature type="compositionally biased region" description="Polar residues" evidence="1">
    <location>
        <begin position="881"/>
        <end position="897"/>
    </location>
</feature>
<dbReference type="Pfam" id="PF25351">
    <property type="entry name" value="PH_BUD3_C"/>
    <property type="match status" value="1"/>
</dbReference>
<organism evidence="3 4">
    <name type="scientific">Lachancea dasiensis</name>
    <dbReference type="NCBI Taxonomy" id="1072105"/>
    <lineage>
        <taxon>Eukaryota</taxon>
        <taxon>Fungi</taxon>
        <taxon>Dikarya</taxon>
        <taxon>Ascomycota</taxon>
        <taxon>Saccharomycotina</taxon>
        <taxon>Saccharomycetes</taxon>
        <taxon>Saccharomycetales</taxon>
        <taxon>Saccharomycetaceae</taxon>
        <taxon>Lachancea</taxon>
    </lineage>
</organism>
<keyword evidence="4" id="KW-1185">Reference proteome</keyword>